<comment type="caution">
    <text evidence="2">The sequence shown here is derived from an EMBL/GenBank/DDBJ whole genome shotgun (WGS) entry which is preliminary data.</text>
</comment>
<protein>
    <submittedName>
        <fullName evidence="2">Uncharacterized protein</fullName>
    </submittedName>
</protein>
<feature type="chain" id="PRO_5035745366" evidence="1">
    <location>
        <begin position="21"/>
        <end position="96"/>
    </location>
</feature>
<sequence length="96" mass="10555">MLIGALLCVCVCCLYACCLCVYISRFCDRCNLLTRALTDWQACTPACVVGYCTVLYCWVPVLQPHTNLALQGLKEPWKGPSQGVVPAETTALRPLK</sequence>
<accession>A0A8T0GHP1</accession>
<evidence type="ECO:0000313" key="3">
    <source>
        <dbReference type="Proteomes" id="UP000822688"/>
    </source>
</evidence>
<gene>
    <name evidence="2" type="ORF">KC19_10G005800</name>
</gene>
<dbReference type="AlphaFoldDB" id="A0A8T0GHP1"/>
<feature type="signal peptide" evidence="1">
    <location>
        <begin position="1"/>
        <end position="20"/>
    </location>
</feature>
<name>A0A8T0GHP1_CERPU</name>
<keyword evidence="3" id="KW-1185">Reference proteome</keyword>
<dbReference type="EMBL" id="CM026431">
    <property type="protein sequence ID" value="KAG0558115.1"/>
    <property type="molecule type" value="Genomic_DNA"/>
</dbReference>
<keyword evidence="1" id="KW-0732">Signal</keyword>
<evidence type="ECO:0000256" key="1">
    <source>
        <dbReference type="SAM" id="SignalP"/>
    </source>
</evidence>
<reference evidence="2" key="1">
    <citation type="submission" date="2020-06" db="EMBL/GenBank/DDBJ databases">
        <title>WGS assembly of Ceratodon purpureus strain R40.</title>
        <authorList>
            <person name="Carey S.B."/>
            <person name="Jenkins J."/>
            <person name="Shu S."/>
            <person name="Lovell J.T."/>
            <person name="Sreedasyam A."/>
            <person name="Maumus F."/>
            <person name="Tiley G.P."/>
            <person name="Fernandez-Pozo N."/>
            <person name="Barry K."/>
            <person name="Chen C."/>
            <person name="Wang M."/>
            <person name="Lipzen A."/>
            <person name="Daum C."/>
            <person name="Saski C.A."/>
            <person name="Payton A.C."/>
            <person name="Mcbreen J.C."/>
            <person name="Conrad R.E."/>
            <person name="Kollar L.M."/>
            <person name="Olsson S."/>
            <person name="Huttunen S."/>
            <person name="Landis J.B."/>
            <person name="Wickett N.J."/>
            <person name="Johnson M.G."/>
            <person name="Rensing S.A."/>
            <person name="Grimwood J."/>
            <person name="Schmutz J."/>
            <person name="Mcdaniel S.F."/>
        </authorList>
    </citation>
    <scope>NUCLEOTIDE SEQUENCE</scope>
    <source>
        <strain evidence="2">R40</strain>
    </source>
</reference>
<evidence type="ECO:0000313" key="2">
    <source>
        <dbReference type="EMBL" id="KAG0558115.1"/>
    </source>
</evidence>
<dbReference type="Proteomes" id="UP000822688">
    <property type="component" value="Chromosome 10"/>
</dbReference>
<proteinExistence type="predicted"/>
<organism evidence="2 3">
    <name type="scientific">Ceratodon purpureus</name>
    <name type="common">Fire moss</name>
    <name type="synonym">Dicranum purpureum</name>
    <dbReference type="NCBI Taxonomy" id="3225"/>
    <lineage>
        <taxon>Eukaryota</taxon>
        <taxon>Viridiplantae</taxon>
        <taxon>Streptophyta</taxon>
        <taxon>Embryophyta</taxon>
        <taxon>Bryophyta</taxon>
        <taxon>Bryophytina</taxon>
        <taxon>Bryopsida</taxon>
        <taxon>Dicranidae</taxon>
        <taxon>Pseudoditrichales</taxon>
        <taxon>Ditrichaceae</taxon>
        <taxon>Ceratodon</taxon>
    </lineage>
</organism>